<proteinExistence type="predicted"/>
<evidence type="ECO:0000313" key="1">
    <source>
        <dbReference type="EMBL" id="MDR7211358.1"/>
    </source>
</evidence>
<reference evidence="1 2" key="1">
    <citation type="submission" date="2023-07" db="EMBL/GenBank/DDBJ databases">
        <title>Sorghum-associated microbial communities from plants grown in Nebraska, USA.</title>
        <authorList>
            <person name="Schachtman D."/>
        </authorList>
    </citation>
    <scope>NUCLEOTIDE SEQUENCE [LARGE SCALE GENOMIC DNA]</scope>
    <source>
        <strain evidence="1 2">4129</strain>
    </source>
</reference>
<accession>A0ABU1YAU8</accession>
<comment type="caution">
    <text evidence="1">The sequence shown here is derived from an EMBL/GenBank/DDBJ whole genome shotgun (WGS) entry which is preliminary data.</text>
</comment>
<dbReference type="EMBL" id="JAVDWQ010000012">
    <property type="protein sequence ID" value="MDR7211358.1"/>
    <property type="molecule type" value="Genomic_DNA"/>
</dbReference>
<protein>
    <submittedName>
        <fullName evidence="1">Uncharacterized protein</fullName>
    </submittedName>
</protein>
<organism evidence="1 2">
    <name type="scientific">Flavobacterium piscis</name>
    <dbReference type="NCBI Taxonomy" id="1114874"/>
    <lineage>
        <taxon>Bacteria</taxon>
        <taxon>Pseudomonadati</taxon>
        <taxon>Bacteroidota</taxon>
        <taxon>Flavobacteriia</taxon>
        <taxon>Flavobacteriales</taxon>
        <taxon>Flavobacteriaceae</taxon>
        <taxon>Flavobacterium</taxon>
    </lineage>
</organism>
<dbReference type="RefSeq" id="WP_310282708.1">
    <property type="nucleotide sequence ID" value="NZ_JAVDWQ010000012.1"/>
</dbReference>
<evidence type="ECO:0000313" key="2">
    <source>
        <dbReference type="Proteomes" id="UP001269081"/>
    </source>
</evidence>
<keyword evidence="2" id="KW-1185">Reference proteome</keyword>
<gene>
    <name evidence="1" type="ORF">J2W48_003312</name>
</gene>
<sequence length="83" mass="9802">MQDYDRETRKKKKDLLRSGNDFINLYSFAFFKDKCFYGLVLYVLASAKPKPINYFVCSYAEANKNICLKEAKEKEREITLCLI</sequence>
<name>A0ABU1YAU8_9FLAO</name>
<dbReference type="Proteomes" id="UP001269081">
    <property type="component" value="Unassembled WGS sequence"/>
</dbReference>